<evidence type="ECO:0000313" key="1">
    <source>
        <dbReference type="EMBL" id="QHT96793.1"/>
    </source>
</evidence>
<dbReference type="AlphaFoldDB" id="A0A6C0IZ62"/>
<dbReference type="EMBL" id="MN740267">
    <property type="protein sequence ID" value="QHT96793.1"/>
    <property type="molecule type" value="Genomic_DNA"/>
</dbReference>
<proteinExistence type="predicted"/>
<accession>A0A6C0IZ62</accession>
<reference evidence="1" key="1">
    <citation type="journal article" date="2020" name="Nature">
        <title>Giant virus diversity and host interactions through global metagenomics.</title>
        <authorList>
            <person name="Schulz F."/>
            <person name="Roux S."/>
            <person name="Paez-Espino D."/>
            <person name="Jungbluth S."/>
            <person name="Walsh D.A."/>
            <person name="Denef V.J."/>
            <person name="McMahon K.D."/>
            <person name="Konstantinidis K.T."/>
            <person name="Eloe-Fadrosh E.A."/>
            <person name="Kyrpides N.C."/>
            <person name="Woyke T."/>
        </authorList>
    </citation>
    <scope>NUCLEOTIDE SEQUENCE</scope>
    <source>
        <strain evidence="1">GVMAG-M-3300024336-7</strain>
    </source>
</reference>
<sequence length="501" mass="53823">MSAKIHLMICDPADDTIKLDEDITDGIIPLSGPITMSDDGSFNINLDIMTLSSSETGYLKITDSKLGFDSTISTSGGSTTLTNGTHRLLLESDGFLSHFSGSTLSAFSLHSDLHVYGVASPTLHLKTGSGFGGYISGDIAGGLEFGSVLSGGGTASALTINATGSITVEKPISFSDDVEFIKNRVSISNKTIPSDVTSGSLVIYDDRDASGKNALISTSTDTACLLPSSHIVLASEKTGTSEHYEWIMGLQSSGSGTPYDKRLAFVFRDTDEKYYFSSWLTNKANLLDLNFTGIHRNVLIDMNEMDIEQVKGTVVCCTGAIDSLTEEADEEISMGEALPVVTRCTHANCSKIFGVIGAFEKEALREYSFGVFRFSVPQDKCRAEIYACGEGAIRVRQIDGVPALRIGDLVRSFGDGMACLQTKKLPKYIIDQETGEIVANPDGGKTVRDMTIKSCTIAKINMNVAFTTSSSQGAGFRPRYECQYGPEGTWKWAIVACTYLL</sequence>
<protein>
    <submittedName>
        <fullName evidence="1">Uncharacterized protein</fullName>
    </submittedName>
</protein>
<name>A0A6C0IZ62_9ZZZZ</name>
<organism evidence="1">
    <name type="scientific">viral metagenome</name>
    <dbReference type="NCBI Taxonomy" id="1070528"/>
    <lineage>
        <taxon>unclassified sequences</taxon>
        <taxon>metagenomes</taxon>
        <taxon>organismal metagenomes</taxon>
    </lineage>
</organism>